<comment type="caution">
    <text evidence="1">The sequence shown here is derived from an EMBL/GenBank/DDBJ whole genome shotgun (WGS) entry which is preliminary data.</text>
</comment>
<keyword evidence="2" id="KW-1185">Reference proteome</keyword>
<evidence type="ECO:0000313" key="2">
    <source>
        <dbReference type="Proteomes" id="UP000887013"/>
    </source>
</evidence>
<name>A0A8X6NS89_NEPPI</name>
<organism evidence="1 2">
    <name type="scientific">Nephila pilipes</name>
    <name type="common">Giant wood spider</name>
    <name type="synonym">Nephila maculata</name>
    <dbReference type="NCBI Taxonomy" id="299642"/>
    <lineage>
        <taxon>Eukaryota</taxon>
        <taxon>Metazoa</taxon>
        <taxon>Ecdysozoa</taxon>
        <taxon>Arthropoda</taxon>
        <taxon>Chelicerata</taxon>
        <taxon>Arachnida</taxon>
        <taxon>Araneae</taxon>
        <taxon>Araneomorphae</taxon>
        <taxon>Entelegynae</taxon>
        <taxon>Araneoidea</taxon>
        <taxon>Nephilidae</taxon>
        <taxon>Nephila</taxon>
    </lineage>
</organism>
<gene>
    <name evidence="1" type="primary">AVEN_255874_1</name>
    <name evidence="1" type="ORF">NPIL_617011</name>
</gene>
<dbReference type="Proteomes" id="UP000887013">
    <property type="component" value="Unassembled WGS sequence"/>
</dbReference>
<protein>
    <submittedName>
        <fullName evidence="1">Uncharacterized protein</fullName>
    </submittedName>
</protein>
<proteinExistence type="predicted"/>
<reference evidence="1" key="1">
    <citation type="submission" date="2020-08" db="EMBL/GenBank/DDBJ databases">
        <title>Multicomponent nature underlies the extraordinary mechanical properties of spider dragline silk.</title>
        <authorList>
            <person name="Kono N."/>
            <person name="Nakamura H."/>
            <person name="Mori M."/>
            <person name="Yoshida Y."/>
            <person name="Ohtoshi R."/>
            <person name="Malay A.D."/>
            <person name="Moran D.A.P."/>
            <person name="Tomita M."/>
            <person name="Numata K."/>
            <person name="Arakawa K."/>
        </authorList>
    </citation>
    <scope>NUCLEOTIDE SEQUENCE</scope>
</reference>
<dbReference type="OrthoDB" id="10574748at2759"/>
<dbReference type="AlphaFoldDB" id="A0A8X6NS89"/>
<evidence type="ECO:0000313" key="1">
    <source>
        <dbReference type="EMBL" id="GFT29311.1"/>
    </source>
</evidence>
<sequence>MNNKRYLPTSETRIELDAMMRLNTSCMQELMSDIRGMILKLECLQKKCDLLASESYLANRRVLYLTEETIPLLFNTSTSKLLEDLKNEFLNAVSKTIHS</sequence>
<accession>A0A8X6NS89</accession>
<dbReference type="EMBL" id="BMAW01107426">
    <property type="protein sequence ID" value="GFT29311.1"/>
    <property type="molecule type" value="Genomic_DNA"/>
</dbReference>